<accession>A0A0T5X8L9</accession>
<dbReference type="EMBL" id="ACJX03000001">
    <property type="protein sequence ID" value="KRT34689.1"/>
    <property type="molecule type" value="Genomic_DNA"/>
</dbReference>
<keyword evidence="1" id="KW-1133">Transmembrane helix</keyword>
<evidence type="ECO:0000256" key="1">
    <source>
        <dbReference type="SAM" id="Phobius"/>
    </source>
</evidence>
<sequence length="131" mass="15259">MKFILFFFGCYCIFSAVLDFSFYKIILIIASFYGIIYKKKIYISSDGIIKEVYGILGISKEFLPWGDVKAATFAYKGDMMMVFFERGITGWKLLFKRSDEPLLEEIIKKYAPQAEIDFLGNYTKDSKKQKL</sequence>
<keyword evidence="4" id="KW-1185">Reference proteome</keyword>
<keyword evidence="1" id="KW-0472">Membrane</keyword>
<evidence type="ECO:0000259" key="2">
    <source>
        <dbReference type="Pfam" id="PF20794"/>
    </source>
</evidence>
<evidence type="ECO:0000313" key="4">
    <source>
        <dbReference type="Proteomes" id="UP000005273"/>
    </source>
</evidence>
<dbReference type="AlphaFoldDB" id="A0A0T5X8L9"/>
<name>A0A0T5X8L9_9BACT</name>
<feature type="domain" description="Bacterial PH" evidence="2">
    <location>
        <begin position="5"/>
        <end position="116"/>
    </location>
</feature>
<keyword evidence="1" id="KW-0812">Transmembrane</keyword>
<dbReference type="Proteomes" id="UP000005273">
    <property type="component" value="Unassembled WGS sequence"/>
</dbReference>
<comment type="caution">
    <text evidence="3">The sequence shown here is derived from an EMBL/GenBank/DDBJ whole genome shotgun (WGS) entry which is preliminary data.</text>
</comment>
<gene>
    <name evidence="3" type="ORF">HMPREF1705_03929</name>
</gene>
<dbReference type="Pfam" id="PF20794">
    <property type="entry name" value="bPH_7"/>
    <property type="match status" value="1"/>
</dbReference>
<reference evidence="4" key="1">
    <citation type="submission" date="2012-09" db="EMBL/GenBank/DDBJ databases">
        <authorList>
            <person name="Weinstock G."/>
            <person name="Sodergren E."/>
            <person name="Clifton S."/>
            <person name="Fulton L."/>
            <person name="Fulton B."/>
            <person name="Courtney L."/>
            <person name="Fronick C."/>
            <person name="Harrison M."/>
            <person name="Strong C."/>
            <person name="Farmer C."/>
            <person name="Delehaunty K."/>
            <person name="Markovic C."/>
            <person name="Hall O."/>
            <person name="Minx P."/>
            <person name="Tomlinson C."/>
            <person name="Mitreva M."/>
            <person name="Nelson J."/>
            <person name="Hou S."/>
            <person name="Wollam A."/>
            <person name="Pepin K.H."/>
            <person name="Johnson M."/>
            <person name="Bhonagiri V."/>
            <person name="Nash W.E."/>
            <person name="Suruliraj S."/>
            <person name="Warren W."/>
            <person name="Chinwalla A."/>
            <person name="Mardis E.R."/>
            <person name="Wilson R.K."/>
        </authorList>
    </citation>
    <scope>NUCLEOTIDE SEQUENCE [LARGE SCALE GENOMIC DNA]</scope>
    <source>
        <strain evidence="4">OS1</strain>
    </source>
</reference>
<proteinExistence type="predicted"/>
<organism evidence="3 4">
    <name type="scientific">Acetomicrobium hydrogeniformans ATCC BAA-1850</name>
    <dbReference type="NCBI Taxonomy" id="592015"/>
    <lineage>
        <taxon>Bacteria</taxon>
        <taxon>Thermotogati</taxon>
        <taxon>Synergistota</taxon>
        <taxon>Synergistia</taxon>
        <taxon>Synergistales</taxon>
        <taxon>Acetomicrobiaceae</taxon>
        <taxon>Acetomicrobium</taxon>
    </lineage>
</organism>
<protein>
    <recommendedName>
        <fullName evidence="2">Bacterial PH domain-containing protein</fullName>
    </recommendedName>
</protein>
<dbReference type="eggNOG" id="ENOG5032ZUQ">
    <property type="taxonomic scope" value="Bacteria"/>
</dbReference>
<evidence type="ECO:0000313" key="3">
    <source>
        <dbReference type="EMBL" id="KRT34689.1"/>
    </source>
</evidence>
<feature type="transmembrane region" description="Helical" evidence="1">
    <location>
        <begin position="6"/>
        <end position="36"/>
    </location>
</feature>
<dbReference type="InterPro" id="IPR048871">
    <property type="entry name" value="PH_7_bact"/>
</dbReference>